<dbReference type="Gene3D" id="3.90.70.80">
    <property type="match status" value="1"/>
</dbReference>
<dbReference type="PROSITE" id="PS50802">
    <property type="entry name" value="OTU"/>
    <property type="match status" value="1"/>
</dbReference>
<gene>
    <name evidence="2" type="ORF">OXX778_LOCUS21138</name>
</gene>
<protein>
    <recommendedName>
        <fullName evidence="1">OTU domain-containing protein</fullName>
    </recommendedName>
</protein>
<reference evidence="2" key="1">
    <citation type="submission" date="2021-02" db="EMBL/GenBank/DDBJ databases">
        <authorList>
            <person name="Nowell W R."/>
        </authorList>
    </citation>
    <scope>NUCLEOTIDE SEQUENCE</scope>
    <source>
        <strain evidence="2">Ploen Becks lab</strain>
    </source>
</reference>
<evidence type="ECO:0000313" key="3">
    <source>
        <dbReference type="Proteomes" id="UP000663879"/>
    </source>
</evidence>
<dbReference type="Proteomes" id="UP000663879">
    <property type="component" value="Unassembled WGS sequence"/>
</dbReference>
<sequence length="198" mass="23172">KKNPICNSSRELLRHINVDHVLIPLKVFGDGNCLFRAISLFLYGNDTFHIELRILGDDLNASLESLIDNSQCISFKNKIEIVISQQKQKKNTFNKEIVQEKLEDKTDEKKISLKNGRILKIMEEKKSPIILNESFSESDGDFVELENNYEKKVDYENGDFDFDYEKLELKDVIPIMLNYKLSTSRPIMCERNHFFFLI</sequence>
<keyword evidence="3" id="KW-1185">Reference proteome</keyword>
<evidence type="ECO:0000259" key="1">
    <source>
        <dbReference type="PROSITE" id="PS50802"/>
    </source>
</evidence>
<organism evidence="2 3">
    <name type="scientific">Brachionus calyciflorus</name>
    <dbReference type="NCBI Taxonomy" id="104777"/>
    <lineage>
        <taxon>Eukaryota</taxon>
        <taxon>Metazoa</taxon>
        <taxon>Spiralia</taxon>
        <taxon>Gnathifera</taxon>
        <taxon>Rotifera</taxon>
        <taxon>Eurotatoria</taxon>
        <taxon>Monogononta</taxon>
        <taxon>Pseudotrocha</taxon>
        <taxon>Ploima</taxon>
        <taxon>Brachionidae</taxon>
        <taxon>Brachionus</taxon>
    </lineage>
</organism>
<feature type="non-terminal residue" evidence="2">
    <location>
        <position position="1"/>
    </location>
</feature>
<feature type="domain" description="OTU" evidence="1">
    <location>
        <begin position="22"/>
        <end position="198"/>
    </location>
</feature>
<evidence type="ECO:0000313" key="2">
    <source>
        <dbReference type="EMBL" id="CAF1100797.1"/>
    </source>
</evidence>
<dbReference type="AlphaFoldDB" id="A0A814P4V7"/>
<name>A0A814P4V7_9BILA</name>
<proteinExistence type="predicted"/>
<dbReference type="EMBL" id="CAJNOC010007540">
    <property type="protein sequence ID" value="CAF1100797.1"/>
    <property type="molecule type" value="Genomic_DNA"/>
</dbReference>
<dbReference type="InterPro" id="IPR003323">
    <property type="entry name" value="OTU_dom"/>
</dbReference>
<accession>A0A814P4V7</accession>
<comment type="caution">
    <text evidence="2">The sequence shown here is derived from an EMBL/GenBank/DDBJ whole genome shotgun (WGS) entry which is preliminary data.</text>
</comment>
<dbReference type="OrthoDB" id="409956at2759"/>